<evidence type="ECO:0000256" key="6">
    <source>
        <dbReference type="ARBA" id="ARBA00022842"/>
    </source>
</evidence>
<proteinExistence type="inferred from homology"/>
<dbReference type="InterPro" id="IPR017850">
    <property type="entry name" value="Alkaline_phosphatase_core_sf"/>
</dbReference>
<dbReference type="InterPro" id="IPR001952">
    <property type="entry name" value="Alkaline_phosphatase"/>
</dbReference>
<dbReference type="Pfam" id="PF00245">
    <property type="entry name" value="Alk_phosphatase"/>
    <property type="match status" value="1"/>
</dbReference>
<dbReference type="PRINTS" id="PR00113">
    <property type="entry name" value="ALKPHPHTASE"/>
</dbReference>
<keyword evidence="2" id="KW-0597">Phosphoprotein</keyword>
<comment type="similarity">
    <text evidence="1 9">Belongs to the alkaline phosphatase family.</text>
</comment>
<reference evidence="10" key="2">
    <citation type="journal article" date="2024" name="Antonie Van Leeuwenhoek">
        <title>Roseihalotalea indica gen. nov., sp. nov., a halophilic Bacteroidetes from mesopelagic Southwest Indian Ocean with higher carbohydrate metabolic potential.</title>
        <authorList>
            <person name="Chen B."/>
            <person name="Zhang M."/>
            <person name="Lin D."/>
            <person name="Ye J."/>
            <person name="Tang K."/>
        </authorList>
    </citation>
    <scope>NUCLEOTIDE SEQUENCE</scope>
    <source>
        <strain evidence="10">TK19036</strain>
    </source>
</reference>
<feature type="binding site" evidence="8">
    <location>
        <position position="137"/>
    </location>
    <ligand>
        <name>Mg(2+)</name>
        <dbReference type="ChEBI" id="CHEBI:18420"/>
    </ligand>
</feature>
<evidence type="ECO:0000256" key="3">
    <source>
        <dbReference type="ARBA" id="ARBA00022723"/>
    </source>
</evidence>
<feature type="active site" description="Phosphoserine intermediate" evidence="7">
    <location>
        <position position="85"/>
    </location>
</feature>
<evidence type="ECO:0000256" key="8">
    <source>
        <dbReference type="PIRSR" id="PIRSR601952-2"/>
    </source>
</evidence>
<feature type="binding site" evidence="8">
    <location>
        <position position="263"/>
    </location>
    <ligand>
        <name>Zn(2+)</name>
        <dbReference type="ChEBI" id="CHEBI:29105"/>
        <label>2</label>
    </ligand>
</feature>
<keyword evidence="3 8" id="KW-0479">Metal-binding</keyword>
<dbReference type="GO" id="GO:0004035">
    <property type="term" value="F:alkaline phosphatase activity"/>
    <property type="evidence" value="ECO:0007669"/>
    <property type="project" value="TreeGrafter"/>
</dbReference>
<comment type="cofactor">
    <cofactor evidence="8">
        <name>Mg(2+)</name>
        <dbReference type="ChEBI" id="CHEBI:18420"/>
    </cofactor>
    <text evidence="8">Binds 1 Mg(2+) ion.</text>
</comment>
<feature type="binding site" evidence="8">
    <location>
        <position position="44"/>
    </location>
    <ligand>
        <name>Zn(2+)</name>
        <dbReference type="ChEBI" id="CHEBI:29105"/>
        <label>2</label>
    </ligand>
</feature>
<dbReference type="PANTHER" id="PTHR11596">
    <property type="entry name" value="ALKALINE PHOSPHATASE"/>
    <property type="match status" value="1"/>
</dbReference>
<dbReference type="SMART" id="SM00098">
    <property type="entry name" value="alkPPc"/>
    <property type="match status" value="1"/>
</dbReference>
<dbReference type="EMBL" id="CP120682">
    <property type="protein sequence ID" value="WKN39848.1"/>
    <property type="molecule type" value="Genomic_DNA"/>
</dbReference>
<evidence type="ECO:0000256" key="7">
    <source>
        <dbReference type="PIRSR" id="PIRSR601952-1"/>
    </source>
</evidence>
<keyword evidence="4" id="KW-0378">Hydrolase</keyword>
<evidence type="ECO:0000256" key="5">
    <source>
        <dbReference type="ARBA" id="ARBA00022833"/>
    </source>
</evidence>
<feature type="binding site" evidence="8">
    <location>
        <position position="259"/>
    </location>
    <ligand>
        <name>Zn(2+)</name>
        <dbReference type="ChEBI" id="CHEBI:29105"/>
        <label>2</label>
    </ligand>
</feature>
<keyword evidence="6 8" id="KW-0460">Magnesium</keyword>
<comment type="cofactor">
    <cofactor evidence="8">
        <name>Zn(2+)</name>
        <dbReference type="ChEBI" id="CHEBI:29105"/>
    </cofactor>
    <text evidence="8">Binds 2 Zn(2+) ions.</text>
</comment>
<feature type="binding site" evidence="8">
    <location>
        <position position="301"/>
    </location>
    <ligand>
        <name>Zn(2+)</name>
        <dbReference type="ChEBI" id="CHEBI:29105"/>
        <label>2</label>
    </ligand>
</feature>
<feature type="binding site" evidence="8">
    <location>
        <position position="302"/>
    </location>
    <ligand>
        <name>Zn(2+)</name>
        <dbReference type="ChEBI" id="CHEBI:29105"/>
        <label>2</label>
    </ligand>
</feature>
<accession>A0AA49JJN0</accession>
<dbReference type="Gene3D" id="3.40.720.10">
    <property type="entry name" value="Alkaline Phosphatase, subunit A"/>
    <property type="match status" value="1"/>
</dbReference>
<feature type="binding site" evidence="8">
    <location>
        <position position="135"/>
    </location>
    <ligand>
        <name>Mg(2+)</name>
        <dbReference type="ChEBI" id="CHEBI:18420"/>
    </ligand>
</feature>
<reference evidence="10" key="1">
    <citation type="journal article" date="2023" name="Comput. Struct. Biotechnol. J.">
        <title>Discovery of a novel marine Bacteroidetes with a rich repertoire of carbohydrate-active enzymes.</title>
        <authorList>
            <person name="Chen B."/>
            <person name="Liu G."/>
            <person name="Chen Q."/>
            <person name="Wang H."/>
            <person name="Liu L."/>
            <person name="Tang K."/>
        </authorList>
    </citation>
    <scope>NUCLEOTIDE SEQUENCE</scope>
    <source>
        <strain evidence="10">TK19036</strain>
    </source>
</reference>
<sequence>MNYRLFFVLCLLSLCQCQPQNQEAASSKTSEPAKPKNVILLIGDGMGLTQVTTRFFYGEGKPNFQRFPYIGLIKTSSSDAKITDSAAGATAFSAGKKTYNGAIGVDADTADAETIVEIVEDNLSTGLVATSSIVHATPASFFAHVASRNQYEDIAAQLPGSSVDFFAGGGTQFFAQREDGLNYVDSLTKHGFIMDTTQLEKPASLSLDQKYGFLLAPDGMPKMQDGRGDFLPQAAQMALDYLSQDENGFFLMVEGSQIDWGGHSNDAEYIIEEVKDFDKTLGVALDFAEKDGNTLVVVTADHETGGFSLASGDDYNELVGSFTTGGHTPDLIPVFAYGPGSEDFAGIYENNEIFGKMLEATGWK</sequence>
<feature type="binding site" evidence="8">
    <location>
        <position position="44"/>
    </location>
    <ligand>
        <name>Mg(2+)</name>
        <dbReference type="ChEBI" id="CHEBI:18420"/>
    </ligand>
</feature>
<feature type="binding site" evidence="8">
    <location>
        <position position="254"/>
    </location>
    <ligand>
        <name>Mg(2+)</name>
        <dbReference type="ChEBI" id="CHEBI:18420"/>
    </ligand>
</feature>
<dbReference type="InterPro" id="IPR018299">
    <property type="entry name" value="Alkaline_phosphatase_AS"/>
</dbReference>
<dbReference type="CDD" id="cd16012">
    <property type="entry name" value="ALP"/>
    <property type="match status" value="1"/>
</dbReference>
<evidence type="ECO:0000256" key="2">
    <source>
        <dbReference type="ARBA" id="ARBA00022553"/>
    </source>
</evidence>
<protein>
    <submittedName>
        <fullName evidence="10">Alkaline phosphatase</fullName>
    </submittedName>
</protein>
<evidence type="ECO:0000313" key="10">
    <source>
        <dbReference type="EMBL" id="WKN39848.1"/>
    </source>
</evidence>
<evidence type="ECO:0000256" key="1">
    <source>
        <dbReference type="ARBA" id="ARBA00005984"/>
    </source>
</evidence>
<gene>
    <name evidence="10" type="ORF">K4G66_14225</name>
</gene>
<evidence type="ECO:0000256" key="4">
    <source>
        <dbReference type="ARBA" id="ARBA00022801"/>
    </source>
</evidence>
<organism evidence="10">
    <name type="scientific">Roseihalotalea indica</name>
    <dbReference type="NCBI Taxonomy" id="2867963"/>
    <lineage>
        <taxon>Bacteria</taxon>
        <taxon>Pseudomonadati</taxon>
        <taxon>Bacteroidota</taxon>
        <taxon>Cytophagia</taxon>
        <taxon>Cytophagales</taxon>
        <taxon>Catalimonadaceae</taxon>
        <taxon>Roseihalotalea</taxon>
    </lineage>
</organism>
<keyword evidence="5 8" id="KW-0862">Zinc</keyword>
<evidence type="ECO:0000256" key="9">
    <source>
        <dbReference type="RuleBase" id="RU003946"/>
    </source>
</evidence>
<dbReference type="PROSITE" id="PS00123">
    <property type="entry name" value="ALKALINE_PHOSPHATASE"/>
    <property type="match status" value="1"/>
</dbReference>
<dbReference type="PANTHER" id="PTHR11596:SF5">
    <property type="entry name" value="ALKALINE PHOSPHATASE"/>
    <property type="match status" value="1"/>
</dbReference>
<name>A0AA49JJN0_9BACT</name>
<dbReference type="GO" id="GO:0046872">
    <property type="term" value="F:metal ion binding"/>
    <property type="evidence" value="ECO:0007669"/>
    <property type="project" value="UniProtKB-KW"/>
</dbReference>
<dbReference type="AlphaFoldDB" id="A0AA49JJN0"/>
<dbReference type="SUPFAM" id="SSF53649">
    <property type="entry name" value="Alkaline phosphatase-like"/>
    <property type="match status" value="1"/>
</dbReference>